<comment type="similarity">
    <text evidence="2">Belongs to the cytochrome P450 family.</text>
</comment>
<evidence type="ECO:0000256" key="9">
    <source>
        <dbReference type="SAM" id="SignalP"/>
    </source>
</evidence>
<gene>
    <name evidence="10" type="ORF">LTRI10_LOCUS32390</name>
</gene>
<evidence type="ECO:0000256" key="3">
    <source>
        <dbReference type="ARBA" id="ARBA00022617"/>
    </source>
</evidence>
<evidence type="ECO:0000256" key="8">
    <source>
        <dbReference type="PIRSR" id="PIRSR602401-1"/>
    </source>
</evidence>
<dbReference type="Proteomes" id="UP001497516">
    <property type="component" value="Chromosome 6"/>
</dbReference>
<evidence type="ECO:0000256" key="2">
    <source>
        <dbReference type="ARBA" id="ARBA00010617"/>
    </source>
</evidence>
<dbReference type="GO" id="GO:0020037">
    <property type="term" value="F:heme binding"/>
    <property type="evidence" value="ECO:0007669"/>
    <property type="project" value="InterPro"/>
</dbReference>
<evidence type="ECO:0000313" key="10">
    <source>
        <dbReference type="EMBL" id="CAL1391690.1"/>
    </source>
</evidence>
<feature type="chain" id="PRO_5043673929" description="Cytochrome P450" evidence="9">
    <location>
        <begin position="21"/>
        <end position="517"/>
    </location>
</feature>
<keyword evidence="5" id="KW-0560">Oxidoreductase</keyword>
<dbReference type="PRINTS" id="PR00463">
    <property type="entry name" value="EP450I"/>
</dbReference>
<dbReference type="SUPFAM" id="SSF48264">
    <property type="entry name" value="Cytochrome P450"/>
    <property type="match status" value="1"/>
</dbReference>
<keyword evidence="11" id="KW-1185">Reference proteome</keyword>
<name>A0AAV2F1U8_9ROSI</name>
<evidence type="ECO:0000256" key="7">
    <source>
        <dbReference type="ARBA" id="ARBA00023033"/>
    </source>
</evidence>
<proteinExistence type="inferred from homology"/>
<dbReference type="GO" id="GO:0005506">
    <property type="term" value="F:iron ion binding"/>
    <property type="evidence" value="ECO:0007669"/>
    <property type="project" value="InterPro"/>
</dbReference>
<reference evidence="10 11" key="1">
    <citation type="submission" date="2024-04" db="EMBL/GenBank/DDBJ databases">
        <authorList>
            <person name="Fracassetti M."/>
        </authorList>
    </citation>
    <scope>NUCLEOTIDE SEQUENCE [LARGE SCALE GENOMIC DNA]</scope>
</reference>
<keyword evidence="7" id="KW-0503">Monooxygenase</keyword>
<evidence type="ECO:0000256" key="4">
    <source>
        <dbReference type="ARBA" id="ARBA00022723"/>
    </source>
</evidence>
<evidence type="ECO:0000256" key="5">
    <source>
        <dbReference type="ARBA" id="ARBA00023002"/>
    </source>
</evidence>
<keyword evidence="4 8" id="KW-0479">Metal-binding</keyword>
<evidence type="ECO:0000313" key="11">
    <source>
        <dbReference type="Proteomes" id="UP001497516"/>
    </source>
</evidence>
<organism evidence="10 11">
    <name type="scientific">Linum trigynum</name>
    <dbReference type="NCBI Taxonomy" id="586398"/>
    <lineage>
        <taxon>Eukaryota</taxon>
        <taxon>Viridiplantae</taxon>
        <taxon>Streptophyta</taxon>
        <taxon>Embryophyta</taxon>
        <taxon>Tracheophyta</taxon>
        <taxon>Spermatophyta</taxon>
        <taxon>Magnoliopsida</taxon>
        <taxon>eudicotyledons</taxon>
        <taxon>Gunneridae</taxon>
        <taxon>Pentapetalae</taxon>
        <taxon>rosids</taxon>
        <taxon>fabids</taxon>
        <taxon>Malpighiales</taxon>
        <taxon>Linaceae</taxon>
        <taxon>Linum</taxon>
    </lineage>
</organism>
<dbReference type="EMBL" id="OZ034819">
    <property type="protein sequence ID" value="CAL1391690.1"/>
    <property type="molecule type" value="Genomic_DNA"/>
</dbReference>
<dbReference type="Pfam" id="PF00067">
    <property type="entry name" value="p450"/>
    <property type="match status" value="1"/>
</dbReference>
<dbReference type="PANTHER" id="PTHR24296">
    <property type="entry name" value="CYTOCHROME P450"/>
    <property type="match status" value="1"/>
</dbReference>
<dbReference type="AlphaFoldDB" id="A0AAV2F1U8"/>
<dbReference type="CDD" id="cd11064">
    <property type="entry name" value="CYP86A"/>
    <property type="match status" value="1"/>
</dbReference>
<evidence type="ECO:0000256" key="6">
    <source>
        <dbReference type="ARBA" id="ARBA00023004"/>
    </source>
</evidence>
<keyword evidence="6 8" id="KW-0408">Iron</keyword>
<feature type="signal peptide" evidence="9">
    <location>
        <begin position="1"/>
        <end position="20"/>
    </location>
</feature>
<dbReference type="InterPro" id="IPR002401">
    <property type="entry name" value="Cyt_P450_E_grp-I"/>
</dbReference>
<dbReference type="Gene3D" id="1.10.630.10">
    <property type="entry name" value="Cytochrome P450"/>
    <property type="match status" value="1"/>
</dbReference>
<accession>A0AAV2F1U8</accession>
<feature type="binding site" description="axial binding residue" evidence="8">
    <location>
        <position position="460"/>
    </location>
    <ligand>
        <name>heme</name>
        <dbReference type="ChEBI" id="CHEBI:30413"/>
    </ligand>
    <ligandPart>
        <name>Fe</name>
        <dbReference type="ChEBI" id="CHEBI:18248"/>
    </ligandPart>
</feature>
<keyword evidence="3 8" id="KW-0349">Heme</keyword>
<keyword evidence="9" id="KW-0732">Signal</keyword>
<evidence type="ECO:0008006" key="12">
    <source>
        <dbReference type="Google" id="ProtNLM"/>
    </source>
</evidence>
<dbReference type="InterPro" id="IPR001128">
    <property type="entry name" value="Cyt_P450"/>
</dbReference>
<sequence length="517" mass="59788">MAIIPLVAILLLTLLSFVLPWRRTSIISSIRNTNFSLIEWPMLGVLPGLLWNVWTDNIHGAADRTLKDYGGTFPFKGPWFANMDFIGTSDPLNAHHIFSKSYAKYRKGEDFKAIFEFLGEGIFNVDGEAWKFQRQMLHSILNNEELQNHMTTTLKLKMEGTLFPLLDARVGAEVDMQEVAKMFMFDNFCLWVLGFDPGYLSVDERSETFPYGKAFEEIFEGIIYRHIVPRGVWEFQKRFGIGSEKKISHSTKVLDEFIYNAITMKKQELQKEEQRQQHDMLTQWMIASQKGESSDKSLRDMVFTLIAAGKDTISSTLSWLLWLVATHPDVERKILEEIERVTAMAWRQESDKGTSRFLISKDELNGLVYLHATIYETLRFYPPLPFEHRCASEADVLPTGHRVKKGMRMLFNIYSMGRMEEIWGKDCMEFKPQRWISEEGNIIHVPSQKFMVFLTGPKTCLGKAMSFMQLKFIVSAILWNYKFDMVEGHIVKPTPSIVLSMKDGLKMRVSKRCLVSL</sequence>
<dbReference type="GO" id="GO:0016705">
    <property type="term" value="F:oxidoreductase activity, acting on paired donors, with incorporation or reduction of molecular oxygen"/>
    <property type="evidence" value="ECO:0007669"/>
    <property type="project" value="InterPro"/>
</dbReference>
<protein>
    <recommendedName>
        <fullName evidence="12">Cytochrome P450</fullName>
    </recommendedName>
</protein>
<dbReference type="PRINTS" id="PR00385">
    <property type="entry name" value="P450"/>
</dbReference>
<dbReference type="InterPro" id="IPR036396">
    <property type="entry name" value="Cyt_P450_sf"/>
</dbReference>
<evidence type="ECO:0000256" key="1">
    <source>
        <dbReference type="ARBA" id="ARBA00001971"/>
    </source>
</evidence>
<comment type="cofactor">
    <cofactor evidence="1 8">
        <name>heme</name>
        <dbReference type="ChEBI" id="CHEBI:30413"/>
    </cofactor>
</comment>
<dbReference type="GO" id="GO:0004497">
    <property type="term" value="F:monooxygenase activity"/>
    <property type="evidence" value="ECO:0007669"/>
    <property type="project" value="UniProtKB-KW"/>
</dbReference>